<protein>
    <submittedName>
        <fullName evidence="1">Uncharacterized protein</fullName>
    </submittedName>
</protein>
<name>I1NZF8_ORYGL</name>
<organism evidence="1 2">
    <name type="scientific">Oryza glaberrima</name>
    <name type="common">African rice</name>
    <dbReference type="NCBI Taxonomy" id="4538"/>
    <lineage>
        <taxon>Eukaryota</taxon>
        <taxon>Viridiplantae</taxon>
        <taxon>Streptophyta</taxon>
        <taxon>Embryophyta</taxon>
        <taxon>Tracheophyta</taxon>
        <taxon>Spermatophyta</taxon>
        <taxon>Magnoliopsida</taxon>
        <taxon>Liliopsida</taxon>
        <taxon>Poales</taxon>
        <taxon>Poaceae</taxon>
        <taxon>BOP clade</taxon>
        <taxon>Oryzoideae</taxon>
        <taxon>Oryzeae</taxon>
        <taxon>Oryzinae</taxon>
        <taxon>Oryza</taxon>
    </lineage>
</organism>
<dbReference type="Gramene" id="ORGLA02G0111400.1">
    <property type="protein sequence ID" value="ORGLA02G0111400.1"/>
    <property type="gene ID" value="ORGLA02G0111400"/>
</dbReference>
<dbReference type="Proteomes" id="UP000007306">
    <property type="component" value="Chromosome 2"/>
</dbReference>
<dbReference type="HOGENOM" id="CLU_2227381_0_0_1"/>
<reference evidence="1" key="1">
    <citation type="submission" date="2015-06" db="UniProtKB">
        <authorList>
            <consortium name="EnsemblPlants"/>
        </authorList>
    </citation>
    <scope>IDENTIFICATION</scope>
</reference>
<dbReference type="AlphaFoldDB" id="I1NZF8"/>
<reference evidence="1 2" key="2">
    <citation type="submission" date="2018-04" db="EMBL/GenBank/DDBJ databases">
        <title>OglaRS2 (Oryza glaberrima Reference Sequence Version 2).</title>
        <authorList>
            <person name="Zhang J."/>
            <person name="Kudrna D."/>
            <person name="Lee S."/>
            <person name="Talag J."/>
            <person name="Rajasekar S."/>
            <person name="Wing R.A."/>
        </authorList>
    </citation>
    <scope>NUCLEOTIDE SEQUENCE [LARGE SCALE GENOMIC DNA]</scope>
    <source>
        <strain evidence="1 2">cv. IRGC 96717</strain>
    </source>
</reference>
<accession>I1NZF8</accession>
<evidence type="ECO:0000313" key="2">
    <source>
        <dbReference type="Proteomes" id="UP000007306"/>
    </source>
</evidence>
<proteinExistence type="predicted"/>
<dbReference type="EnsemblPlants" id="ORGLA02G0111400.1">
    <property type="protein sequence ID" value="ORGLA02G0111400.1"/>
    <property type="gene ID" value="ORGLA02G0111400"/>
</dbReference>
<keyword evidence="2" id="KW-1185">Reference proteome</keyword>
<evidence type="ECO:0000313" key="1">
    <source>
        <dbReference type="EnsemblPlants" id="ORGLA02G0111400.1"/>
    </source>
</evidence>
<sequence length="106" mass="12231">MMDIVLRSEVQVVSQLQLHLPNMHYVTYDGFGNLENVVSRPSPITTLIKYFEMNRIDPDECMQEERAYEDGHDCQNASCSTLVICDYTRCDITYYYESGQSVCPDS</sequence>